<evidence type="ECO:0000313" key="5">
    <source>
        <dbReference type="Proteomes" id="UP000601768"/>
    </source>
</evidence>
<comment type="similarity">
    <text evidence="1">Belongs to the transglycosylase Slt family.</text>
</comment>
<evidence type="ECO:0000259" key="3">
    <source>
        <dbReference type="Pfam" id="PF01464"/>
    </source>
</evidence>
<dbReference type="GO" id="GO:0016020">
    <property type="term" value="C:membrane"/>
    <property type="evidence" value="ECO:0007669"/>
    <property type="project" value="InterPro"/>
</dbReference>
<protein>
    <submittedName>
        <fullName evidence="4">Transglycosylase SLT domain-containing protein</fullName>
    </submittedName>
</protein>
<comment type="caution">
    <text evidence="4">The sequence shown here is derived from an EMBL/GenBank/DDBJ whole genome shotgun (WGS) entry which is preliminary data.</text>
</comment>
<sequence>MKMRHYCVFFIGLMMVLPSSAQQESIFDKIRKKQAAGQTSAIELTPEEQQFKQQYLQELQQYTHAYLQEFAQFKAEYNRELADYRSNLLASWGEVEVSNQQALVSYGEPDVKAVVDFEQQQVVISVLHDANDDVDNVKVRAALKSLSLVHPSDMVPQKNAEPLEQQNSIDLLNVYSGKNISEASLAKMVSDAEASVIQPVITQDEIDKEHLFLNTQANLDSRQLDVIGEQANIDQQKIDAIKAALFNNARQNTHEVDKRRQQIIDERAEDLKKKRITRYKINLHPKSELQRIASVKPDAEKYAKSWKLPVELVIAVIHTESSFNPLAVSNIPAYGLMQIVPYSAGMDVNEFLHKKRAPMQPELLFISPKNIEAGSAYLHLLNSRYLSAIEQDQSRLYCAIAAYNTGVGNVVRAFTQGKQKSLTPDVIRYINQMPPQQIYQRLLNNLPYEETRHYLKKVTERMQHYKNII</sequence>
<dbReference type="AlphaFoldDB" id="A0A8J6LZE5"/>
<dbReference type="GO" id="GO:0000270">
    <property type="term" value="P:peptidoglycan metabolic process"/>
    <property type="evidence" value="ECO:0007669"/>
    <property type="project" value="InterPro"/>
</dbReference>
<feature type="domain" description="Transglycosylase SLT" evidence="3">
    <location>
        <begin position="300"/>
        <end position="420"/>
    </location>
</feature>
<dbReference type="Gene3D" id="1.10.530.10">
    <property type="match status" value="1"/>
</dbReference>
<accession>A0A8J6LZE5</accession>
<evidence type="ECO:0000313" key="4">
    <source>
        <dbReference type="EMBL" id="MBC3766584.1"/>
    </source>
</evidence>
<gene>
    <name evidence="4" type="ORF">H8B19_11910</name>
</gene>
<reference evidence="4" key="1">
    <citation type="journal article" date="2018" name="Int. J. Syst. Evol. Microbiol.">
        <title>Neptunicella marina gen. nov., sp. nov., isolated from surface seawater.</title>
        <authorList>
            <person name="Liu X."/>
            <person name="Lai Q."/>
            <person name="Du Y."/>
            <person name="Zhang X."/>
            <person name="Liu Z."/>
            <person name="Sun F."/>
            <person name="Shao Z."/>
        </authorList>
    </citation>
    <scope>NUCLEOTIDE SEQUENCE</scope>
    <source>
        <strain evidence="4">S27-2</strain>
    </source>
</reference>
<evidence type="ECO:0000256" key="1">
    <source>
        <dbReference type="ARBA" id="ARBA00007734"/>
    </source>
</evidence>
<dbReference type="PROSITE" id="PS00922">
    <property type="entry name" value="TRANSGLYCOSYLASE"/>
    <property type="match status" value="1"/>
</dbReference>
<dbReference type="PANTHER" id="PTHR37423">
    <property type="entry name" value="SOLUBLE LYTIC MUREIN TRANSGLYCOSYLASE-RELATED"/>
    <property type="match status" value="1"/>
</dbReference>
<dbReference type="PANTHER" id="PTHR37423:SF2">
    <property type="entry name" value="MEMBRANE-BOUND LYTIC MUREIN TRANSGLYCOSYLASE C"/>
    <property type="match status" value="1"/>
</dbReference>
<evidence type="ECO:0000256" key="2">
    <source>
        <dbReference type="SAM" id="SignalP"/>
    </source>
</evidence>
<feature type="chain" id="PRO_5035265857" evidence="2">
    <location>
        <begin position="22"/>
        <end position="469"/>
    </location>
</feature>
<dbReference type="InterPro" id="IPR000189">
    <property type="entry name" value="Transglyc_AS"/>
</dbReference>
<organism evidence="4 5">
    <name type="scientific">Neptunicella marina</name>
    <dbReference type="NCBI Taxonomy" id="2125989"/>
    <lineage>
        <taxon>Bacteria</taxon>
        <taxon>Pseudomonadati</taxon>
        <taxon>Pseudomonadota</taxon>
        <taxon>Gammaproteobacteria</taxon>
        <taxon>Alteromonadales</taxon>
        <taxon>Alteromonadaceae</taxon>
        <taxon>Neptunicella</taxon>
    </lineage>
</organism>
<dbReference type="GO" id="GO:0008933">
    <property type="term" value="F:peptidoglycan lytic transglycosylase activity"/>
    <property type="evidence" value="ECO:0007669"/>
    <property type="project" value="InterPro"/>
</dbReference>
<dbReference type="InterPro" id="IPR008258">
    <property type="entry name" value="Transglycosylase_SLT_dom_1"/>
</dbReference>
<name>A0A8J6LZE5_9ALTE</name>
<feature type="signal peptide" evidence="2">
    <location>
        <begin position="1"/>
        <end position="21"/>
    </location>
</feature>
<dbReference type="CDD" id="cd16893">
    <property type="entry name" value="LT_MltC_MltE"/>
    <property type="match status" value="1"/>
</dbReference>
<keyword evidence="5" id="KW-1185">Reference proteome</keyword>
<keyword evidence="2" id="KW-0732">Signal</keyword>
<dbReference type="EMBL" id="JACNEP010000008">
    <property type="protein sequence ID" value="MBC3766584.1"/>
    <property type="molecule type" value="Genomic_DNA"/>
</dbReference>
<reference evidence="4" key="2">
    <citation type="submission" date="2020-08" db="EMBL/GenBank/DDBJ databases">
        <authorList>
            <person name="Lai Q."/>
        </authorList>
    </citation>
    <scope>NUCLEOTIDE SEQUENCE</scope>
    <source>
        <strain evidence="4">S27-2</strain>
    </source>
</reference>
<dbReference type="InterPro" id="IPR023346">
    <property type="entry name" value="Lysozyme-like_dom_sf"/>
</dbReference>
<dbReference type="SUPFAM" id="SSF53955">
    <property type="entry name" value="Lysozyme-like"/>
    <property type="match status" value="1"/>
</dbReference>
<dbReference type="RefSeq" id="WP_186507112.1">
    <property type="nucleotide sequence ID" value="NZ_JACNEP010000008.1"/>
</dbReference>
<proteinExistence type="inferred from homology"/>
<dbReference type="Proteomes" id="UP000601768">
    <property type="component" value="Unassembled WGS sequence"/>
</dbReference>
<dbReference type="Pfam" id="PF01464">
    <property type="entry name" value="SLT"/>
    <property type="match status" value="1"/>
</dbReference>